<comment type="caution">
    <text evidence="1">The sequence shown here is derived from an EMBL/GenBank/DDBJ whole genome shotgun (WGS) entry which is preliminary data.</text>
</comment>
<evidence type="ECO:0000313" key="2">
    <source>
        <dbReference type="Proteomes" id="UP001054945"/>
    </source>
</evidence>
<evidence type="ECO:0000313" key="1">
    <source>
        <dbReference type="EMBL" id="GIY52782.1"/>
    </source>
</evidence>
<dbReference type="AlphaFoldDB" id="A0AAV4U553"/>
<dbReference type="EMBL" id="BPLR01012287">
    <property type="protein sequence ID" value="GIY52782.1"/>
    <property type="molecule type" value="Genomic_DNA"/>
</dbReference>
<reference evidence="1 2" key="1">
    <citation type="submission" date="2021-06" db="EMBL/GenBank/DDBJ databases">
        <title>Caerostris extrusa draft genome.</title>
        <authorList>
            <person name="Kono N."/>
            <person name="Arakawa K."/>
        </authorList>
    </citation>
    <scope>NUCLEOTIDE SEQUENCE [LARGE SCALE GENOMIC DNA]</scope>
</reference>
<keyword evidence="2" id="KW-1185">Reference proteome</keyword>
<proteinExistence type="predicted"/>
<dbReference type="Proteomes" id="UP001054945">
    <property type="component" value="Unassembled WGS sequence"/>
</dbReference>
<organism evidence="1 2">
    <name type="scientific">Caerostris extrusa</name>
    <name type="common">Bark spider</name>
    <name type="synonym">Caerostris bankana</name>
    <dbReference type="NCBI Taxonomy" id="172846"/>
    <lineage>
        <taxon>Eukaryota</taxon>
        <taxon>Metazoa</taxon>
        <taxon>Ecdysozoa</taxon>
        <taxon>Arthropoda</taxon>
        <taxon>Chelicerata</taxon>
        <taxon>Arachnida</taxon>
        <taxon>Araneae</taxon>
        <taxon>Araneomorphae</taxon>
        <taxon>Entelegynae</taxon>
        <taxon>Araneoidea</taxon>
        <taxon>Araneidae</taxon>
        <taxon>Caerostris</taxon>
    </lineage>
</organism>
<sequence>MERGLLTEFQVPVTSRNRLGFNAVMGSTHGCTRRLMNRVYFGASALRSAKEWRGVLLRYLHRMEMEIWGFCQSECSAETSLDGEERSFFHLDGLITGTNLNGTRTLNGVSSSRYLSPQPTWL</sequence>
<protein>
    <submittedName>
        <fullName evidence="1">Uncharacterized protein</fullName>
    </submittedName>
</protein>
<gene>
    <name evidence="1" type="ORF">CEXT_794111</name>
</gene>
<accession>A0AAV4U553</accession>
<name>A0AAV4U553_CAEEX</name>